<evidence type="ECO:0000313" key="1">
    <source>
        <dbReference type="EMBL" id="KAF5202797.1"/>
    </source>
</evidence>
<organism evidence="1 2">
    <name type="scientific">Thalictrum thalictroides</name>
    <name type="common">Rue-anemone</name>
    <name type="synonym">Anemone thalictroides</name>
    <dbReference type="NCBI Taxonomy" id="46969"/>
    <lineage>
        <taxon>Eukaryota</taxon>
        <taxon>Viridiplantae</taxon>
        <taxon>Streptophyta</taxon>
        <taxon>Embryophyta</taxon>
        <taxon>Tracheophyta</taxon>
        <taxon>Spermatophyta</taxon>
        <taxon>Magnoliopsida</taxon>
        <taxon>Ranunculales</taxon>
        <taxon>Ranunculaceae</taxon>
        <taxon>Thalictroideae</taxon>
        <taxon>Thalictrum</taxon>
    </lineage>
</organism>
<sequence>MRDNEVGIRSTCARVIPQFYTRWEAEVSTAILILLERREEQEKKRKRRGSWGCSHRKQKRLQLVRSLTATESCDLAVKVE</sequence>
<keyword evidence="2" id="KW-1185">Reference proteome</keyword>
<comment type="caution">
    <text evidence="1">The sequence shown here is derived from an EMBL/GenBank/DDBJ whole genome shotgun (WGS) entry which is preliminary data.</text>
</comment>
<dbReference type="EMBL" id="JABWDY010007610">
    <property type="protein sequence ID" value="KAF5202797.1"/>
    <property type="molecule type" value="Genomic_DNA"/>
</dbReference>
<reference evidence="1 2" key="1">
    <citation type="submission" date="2020-06" db="EMBL/GenBank/DDBJ databases">
        <title>Transcriptomic and genomic resources for Thalictrum thalictroides and T. hernandezii: Facilitating candidate gene discovery in an emerging model plant lineage.</title>
        <authorList>
            <person name="Arias T."/>
            <person name="Riano-Pachon D.M."/>
            <person name="Di Stilio V.S."/>
        </authorList>
    </citation>
    <scope>NUCLEOTIDE SEQUENCE [LARGE SCALE GENOMIC DNA]</scope>
    <source>
        <strain evidence="2">cv. WT478/WT964</strain>
        <tissue evidence="1">Leaves</tissue>
    </source>
</reference>
<dbReference type="Proteomes" id="UP000554482">
    <property type="component" value="Unassembled WGS sequence"/>
</dbReference>
<accession>A0A7J6X162</accession>
<proteinExistence type="predicted"/>
<dbReference type="AlphaFoldDB" id="A0A7J6X162"/>
<evidence type="ECO:0000313" key="2">
    <source>
        <dbReference type="Proteomes" id="UP000554482"/>
    </source>
</evidence>
<name>A0A7J6X162_THATH</name>
<gene>
    <name evidence="1" type="ORF">FRX31_007616</name>
</gene>
<protein>
    <submittedName>
        <fullName evidence="1">Uncharacterized protein</fullName>
    </submittedName>
</protein>